<dbReference type="eggNOG" id="COG5401">
    <property type="taxonomic scope" value="Bacteria"/>
</dbReference>
<evidence type="ECO:0000313" key="3">
    <source>
        <dbReference type="Proteomes" id="UP000013167"/>
    </source>
</evidence>
<keyword evidence="3" id="KW-1185">Reference proteome</keyword>
<accession>N0E2W5</accession>
<dbReference type="Pfam" id="PF25976">
    <property type="entry name" value="LpqB_N"/>
    <property type="match status" value="1"/>
</dbReference>
<dbReference type="STRING" id="1193181.BN10_520027"/>
<proteinExistence type="predicted"/>
<dbReference type="SUPFAM" id="SSF82171">
    <property type="entry name" value="DPP6 N-terminal domain-like"/>
    <property type="match status" value="1"/>
</dbReference>
<dbReference type="InterPro" id="IPR019606">
    <property type="entry name" value="GerMN"/>
</dbReference>
<gene>
    <name evidence="2" type="ORF">BN10_520027</name>
</gene>
<evidence type="ECO:0000259" key="1">
    <source>
        <dbReference type="SMART" id="SM00909"/>
    </source>
</evidence>
<keyword evidence="2" id="KW-0449">Lipoprotein</keyword>
<dbReference type="Pfam" id="PF10647">
    <property type="entry name" value="Gmad1"/>
    <property type="match status" value="1"/>
</dbReference>
<organism evidence="2 3">
    <name type="scientific">Phycicoccus elongatus Lp2</name>
    <dbReference type="NCBI Taxonomy" id="1193181"/>
    <lineage>
        <taxon>Bacteria</taxon>
        <taxon>Bacillati</taxon>
        <taxon>Actinomycetota</taxon>
        <taxon>Actinomycetes</taxon>
        <taxon>Micrococcales</taxon>
        <taxon>Intrasporangiaceae</taxon>
        <taxon>Phycicoccus</taxon>
    </lineage>
</organism>
<dbReference type="PROSITE" id="PS51257">
    <property type="entry name" value="PROKAR_LIPOPROTEIN"/>
    <property type="match status" value="1"/>
</dbReference>
<dbReference type="InterPro" id="IPR059026">
    <property type="entry name" value="LpqB_N"/>
</dbReference>
<name>N0E2W5_9MICO</name>
<dbReference type="Pfam" id="PF10646">
    <property type="entry name" value="Germane"/>
    <property type="match status" value="1"/>
</dbReference>
<dbReference type="OrthoDB" id="3226781at2"/>
<dbReference type="Proteomes" id="UP000013167">
    <property type="component" value="Unassembled WGS sequence"/>
</dbReference>
<dbReference type="InterPro" id="IPR018910">
    <property type="entry name" value="LpqB_C"/>
</dbReference>
<dbReference type="HOGENOM" id="CLU_032207_0_0_11"/>
<feature type="domain" description="GerMN" evidence="1">
    <location>
        <begin position="203"/>
        <end position="292"/>
    </location>
</feature>
<dbReference type="SMART" id="SM00909">
    <property type="entry name" value="Germane"/>
    <property type="match status" value="1"/>
</dbReference>
<dbReference type="AlphaFoldDB" id="N0E2W5"/>
<sequence>MRRPRLVLLVLVAALLGLSGCAGIGGTSPVQPGLEVGGADAPRVRVFFPGPVNGATPESIIRGFLRSGAASDGDYDTARSFLTPDAAKSWVPDGEILVFSTEADVAIHTVDDATTTVTVPALARISADGRYAAAAPGDTVQATFRFARIEGEWRIAQLPDGFARWLAGADVGRLVQPYAVNYVAVDRRSLIQDLRWFPLDHLTSRLARAQLAPVPDALAGVATTAVPAGTRLAAESVSVVDGVATVDLSVRPPADQAIRQNLWAQFVATLTQDPSVVSVTLQVDGSAIEPPGASVPVSDPSQVGFAPIPLTTAAPLVRRGDRLWPLDTEAPISGQDPKSAAPARDDLPAIGAAWTSVAVSADVRDVAALTRDGNNLARWRGRDRYDVAPFGSSLAPPTFDSRGYLWTAIGGRSDGNPVRVISLAEAPATAAPREVSADWLAGEAVQAVKVSPDGERVALLVGTEGGASRLLVAGVVRGAGAAPTSLAEPVELGAQVGRKQAVVWLSSTSVATLATAEGGVTRPVVLSLDGTSLSLPDTPAALSLTSADNERGLVVLDGSGHVLVRAGQLWLSAGEGAEVLVPGR</sequence>
<comment type="caution">
    <text evidence="2">The sequence shown here is derived from an EMBL/GenBank/DDBJ whole genome shotgun (WGS) entry which is preliminary data.</text>
</comment>
<evidence type="ECO:0000313" key="2">
    <source>
        <dbReference type="EMBL" id="CCH70126.1"/>
    </source>
</evidence>
<dbReference type="EMBL" id="CAIZ01000122">
    <property type="protein sequence ID" value="CCH70126.1"/>
    <property type="molecule type" value="Genomic_DNA"/>
</dbReference>
<dbReference type="RefSeq" id="WP_010849982.1">
    <property type="nucleotide sequence ID" value="NZ_HF570956.1"/>
</dbReference>
<protein>
    <submittedName>
        <fullName evidence="2">Lipoprotein</fullName>
    </submittedName>
</protein>
<reference evidence="2 3" key="1">
    <citation type="journal article" date="2013" name="ISME J.">
        <title>A metabolic model for members of the genus Tetrasphaera involved in enhanced biological phosphorus removal.</title>
        <authorList>
            <person name="Kristiansen R."/>
            <person name="Nguyen H.T.T."/>
            <person name="Saunders A.M."/>
            <person name="Nielsen J.L."/>
            <person name="Wimmer R."/>
            <person name="Le V.Q."/>
            <person name="McIlroy S.J."/>
            <person name="Petrovski S."/>
            <person name="Seviour R.J."/>
            <person name="Calteau A."/>
            <person name="Nielsen K.L."/>
            <person name="Nielsen P.H."/>
        </authorList>
    </citation>
    <scope>NUCLEOTIDE SEQUENCE [LARGE SCALE GENOMIC DNA]</scope>
    <source>
        <strain evidence="2 3">Lp2</strain>
    </source>
</reference>